<organism evidence="1 2">
    <name type="scientific">Bradyrhizobium stylosanthis</name>
    <dbReference type="NCBI Taxonomy" id="1803665"/>
    <lineage>
        <taxon>Bacteria</taxon>
        <taxon>Pseudomonadati</taxon>
        <taxon>Pseudomonadota</taxon>
        <taxon>Alphaproteobacteria</taxon>
        <taxon>Hyphomicrobiales</taxon>
        <taxon>Nitrobacteraceae</taxon>
        <taxon>Bradyrhizobium</taxon>
    </lineage>
</organism>
<evidence type="ECO:0008006" key="3">
    <source>
        <dbReference type="Google" id="ProtNLM"/>
    </source>
</evidence>
<sequence length="72" mass="8029">MNENDAVLLDLAVGSRFRVKSLGKHSKRLEGRTGRVVGFAHTKNALRVILDGHKHPQTLHRSYLEPLVETAS</sequence>
<comment type="caution">
    <text evidence="1">The sequence shown here is derived from an EMBL/GenBank/DDBJ whole genome shotgun (WGS) entry which is preliminary data.</text>
</comment>
<evidence type="ECO:0000313" key="2">
    <source>
        <dbReference type="Proteomes" id="UP000319949"/>
    </source>
</evidence>
<reference evidence="1 2" key="1">
    <citation type="submission" date="2019-06" db="EMBL/GenBank/DDBJ databases">
        <title>Genomic Encyclopedia of Type Strains, Phase IV (KMG-V): Genome sequencing to study the core and pangenomes of soil and plant-associated prokaryotes.</title>
        <authorList>
            <person name="Whitman W."/>
        </authorList>
    </citation>
    <scope>NUCLEOTIDE SEQUENCE [LARGE SCALE GENOMIC DNA]</scope>
    <source>
        <strain evidence="1 2">BR 510</strain>
    </source>
</reference>
<dbReference type="Proteomes" id="UP000319949">
    <property type="component" value="Unassembled WGS sequence"/>
</dbReference>
<keyword evidence="2" id="KW-1185">Reference proteome</keyword>
<dbReference type="RefSeq" id="WP_063695022.1">
    <property type="nucleotide sequence ID" value="NZ_LVEM01000015.1"/>
</dbReference>
<dbReference type="STRING" id="1803665.GCA_001641335_02623"/>
<gene>
    <name evidence="1" type="ORF">FBZ96_104142</name>
</gene>
<name>A0A560DQ75_9BRAD</name>
<evidence type="ECO:0000313" key="1">
    <source>
        <dbReference type="EMBL" id="TWA99172.1"/>
    </source>
</evidence>
<dbReference type="EMBL" id="VITK01000004">
    <property type="protein sequence ID" value="TWA99172.1"/>
    <property type="molecule type" value="Genomic_DNA"/>
</dbReference>
<dbReference type="OrthoDB" id="8256250at2"/>
<accession>A0A560DQ75</accession>
<proteinExistence type="predicted"/>
<dbReference type="AlphaFoldDB" id="A0A560DQ75"/>
<protein>
    <recommendedName>
        <fullName evidence="3">KOW motif-containing protein</fullName>
    </recommendedName>
</protein>